<dbReference type="PANTHER" id="PTHR15192:SF8">
    <property type="entry name" value="FAD_NAD(P)-BINDING DOMAIN-CONTAINING PROTEIN"/>
    <property type="match status" value="1"/>
</dbReference>
<sequence length="500" mass="55485">MRDYVNTAVMESDGIYKEVVVIGNGPSGLALSYMLAGNWPYYNGNTHLDEMLTARLKNSPSGRSLVQQDLKFLSEGLEGRSNHPISLLMDSLNHPSADQGLDLPSLLNWRSNPERLVDHVVLGKGPPGGAWHTMDGNVLTISLNTWMELPGLEFRKWESHHNCNSSGAPRRVPVATVAAYYKDYVKQMGLSRFMRFGVVVTSVSLLDCRQNQANTCIEDQTELGSCHCQPLWSVEGFDTTTGLPFTYICKKVILASGSTDLHNRLNVSGEMRHPNWIFHNLKTLEDELNILVEKNKDSRDGVCQVDPVLIVGAGLSAADGIISARFHSVPVIHVFRRPAGSSEKTLPENMYPEYHKVHQMMGDKGLGYSDYRAFPEHKICEFSAKPDKKVKIMSSSGVQTCHQVSLVAVLIGSRPDLSFMSPEFEDGKKLGVYPERHIDCRSNPMAIDPYTYCLTQGPPGLYALGPLAGDNFVRFLIGGALAITAHIYWEKKAQRTPAHR</sequence>
<accession>A0A1B6D3R4</accession>
<dbReference type="SUPFAM" id="SSF51905">
    <property type="entry name" value="FAD/NAD(P)-binding domain"/>
    <property type="match status" value="1"/>
</dbReference>
<name>A0A1B6D3R4_9HEMI</name>
<organism evidence="1">
    <name type="scientific">Clastoptera arizonana</name>
    <name type="common">Arizona spittle bug</name>
    <dbReference type="NCBI Taxonomy" id="38151"/>
    <lineage>
        <taxon>Eukaryota</taxon>
        <taxon>Metazoa</taxon>
        <taxon>Ecdysozoa</taxon>
        <taxon>Arthropoda</taxon>
        <taxon>Hexapoda</taxon>
        <taxon>Insecta</taxon>
        <taxon>Pterygota</taxon>
        <taxon>Neoptera</taxon>
        <taxon>Paraneoptera</taxon>
        <taxon>Hemiptera</taxon>
        <taxon>Auchenorrhyncha</taxon>
        <taxon>Cercopoidea</taxon>
        <taxon>Clastopteridae</taxon>
        <taxon>Clastoptera</taxon>
    </lineage>
</organism>
<evidence type="ECO:0008006" key="2">
    <source>
        <dbReference type="Google" id="ProtNLM"/>
    </source>
</evidence>
<dbReference type="Gene3D" id="3.50.50.60">
    <property type="entry name" value="FAD/NAD(P)-binding domain"/>
    <property type="match status" value="1"/>
</dbReference>
<evidence type="ECO:0000313" key="1">
    <source>
        <dbReference type="EMBL" id="JAS20339.1"/>
    </source>
</evidence>
<dbReference type="InterPro" id="IPR029731">
    <property type="entry name" value="OSGIN1/2"/>
</dbReference>
<dbReference type="EMBL" id="GEDC01016959">
    <property type="protein sequence ID" value="JAS20339.1"/>
    <property type="molecule type" value="Transcribed_RNA"/>
</dbReference>
<dbReference type="PANTHER" id="PTHR15192">
    <property type="entry name" value="PROTEIN CBG05349"/>
    <property type="match status" value="1"/>
</dbReference>
<gene>
    <name evidence="1" type="ORF">g.4939</name>
</gene>
<dbReference type="InterPro" id="IPR036188">
    <property type="entry name" value="FAD/NAD-bd_sf"/>
</dbReference>
<protein>
    <recommendedName>
        <fullName evidence="2">FAD/NAD(P)-binding domain-containing protein</fullName>
    </recommendedName>
</protein>
<proteinExistence type="predicted"/>
<dbReference type="AlphaFoldDB" id="A0A1B6D3R4"/>
<reference evidence="1" key="1">
    <citation type="submission" date="2015-12" db="EMBL/GenBank/DDBJ databases">
        <title>De novo transcriptome assembly of four potential Pierce s Disease insect vectors from Arizona vineyards.</title>
        <authorList>
            <person name="Tassone E.E."/>
        </authorList>
    </citation>
    <scope>NUCLEOTIDE SEQUENCE</scope>
</reference>